<comment type="caution">
    <text evidence="2">The sequence shown here is derived from an EMBL/GenBank/DDBJ whole genome shotgun (WGS) entry which is preliminary data.</text>
</comment>
<protein>
    <submittedName>
        <fullName evidence="2">Uncharacterized protein</fullName>
    </submittedName>
</protein>
<dbReference type="PANTHER" id="PTHR34153">
    <property type="entry name" value="SI:CH211-262H13.3-RELATED-RELATED"/>
    <property type="match status" value="1"/>
</dbReference>
<evidence type="ECO:0000256" key="1">
    <source>
        <dbReference type="SAM" id="MobiDB-lite"/>
    </source>
</evidence>
<feature type="non-terminal residue" evidence="2">
    <location>
        <position position="221"/>
    </location>
</feature>
<gene>
    <name evidence="2" type="ORF">ILYODFUR_020186</name>
</gene>
<accession>A0ABV0UHK1</accession>
<feature type="compositionally biased region" description="Basic and acidic residues" evidence="1">
    <location>
        <begin position="181"/>
        <end position="196"/>
    </location>
</feature>
<sequence>MEGSWAYNERSNMRKRALKKAMYHIVIFEKTNEVEVVPSGWISGEECMWPPNKLDVVKAIKSQEQLGEDWKPHRARVIFTSNDYNEARLKLPEAVLHTDLGTDEEDSPIKPKRRRMSKNILFPGEEDDEVEHVFPKAKPWKKSLPSAPAILHAFGPNPQANDSGQEAVLPRGKPWVHHTLRGRESPSLHQRGRESPSLHQRKQVFSEPHHPISTPQTNLHT</sequence>
<evidence type="ECO:0000313" key="2">
    <source>
        <dbReference type="EMBL" id="MEQ2244728.1"/>
    </source>
</evidence>
<feature type="region of interest" description="Disordered" evidence="1">
    <location>
        <begin position="178"/>
        <end position="221"/>
    </location>
</feature>
<dbReference type="Proteomes" id="UP001482620">
    <property type="component" value="Unassembled WGS sequence"/>
</dbReference>
<organism evidence="2 3">
    <name type="scientific">Ilyodon furcidens</name>
    <name type="common">goldbreast splitfin</name>
    <dbReference type="NCBI Taxonomy" id="33524"/>
    <lineage>
        <taxon>Eukaryota</taxon>
        <taxon>Metazoa</taxon>
        <taxon>Chordata</taxon>
        <taxon>Craniata</taxon>
        <taxon>Vertebrata</taxon>
        <taxon>Euteleostomi</taxon>
        <taxon>Actinopterygii</taxon>
        <taxon>Neopterygii</taxon>
        <taxon>Teleostei</taxon>
        <taxon>Neoteleostei</taxon>
        <taxon>Acanthomorphata</taxon>
        <taxon>Ovalentaria</taxon>
        <taxon>Atherinomorphae</taxon>
        <taxon>Cyprinodontiformes</taxon>
        <taxon>Goodeidae</taxon>
        <taxon>Ilyodon</taxon>
    </lineage>
</organism>
<evidence type="ECO:0000313" key="3">
    <source>
        <dbReference type="Proteomes" id="UP001482620"/>
    </source>
</evidence>
<keyword evidence="3" id="KW-1185">Reference proteome</keyword>
<reference evidence="2 3" key="1">
    <citation type="submission" date="2021-06" db="EMBL/GenBank/DDBJ databases">
        <authorList>
            <person name="Palmer J.M."/>
        </authorList>
    </citation>
    <scope>NUCLEOTIDE SEQUENCE [LARGE SCALE GENOMIC DNA]</scope>
    <source>
        <strain evidence="3">if_2019</strain>
        <tissue evidence="2">Muscle</tissue>
    </source>
</reference>
<proteinExistence type="predicted"/>
<dbReference type="PANTHER" id="PTHR34153:SF2">
    <property type="entry name" value="SI:CH211-262H13.3-RELATED"/>
    <property type="match status" value="1"/>
</dbReference>
<dbReference type="EMBL" id="JAHRIQ010071577">
    <property type="protein sequence ID" value="MEQ2244728.1"/>
    <property type="molecule type" value="Genomic_DNA"/>
</dbReference>
<name>A0ABV0UHK1_9TELE</name>